<feature type="transmembrane region" description="Helical" evidence="1">
    <location>
        <begin position="50"/>
        <end position="68"/>
    </location>
</feature>
<accession>A0A2P2N636</accession>
<evidence type="ECO:0000313" key="2">
    <source>
        <dbReference type="EMBL" id="MBX37923.1"/>
    </source>
</evidence>
<dbReference type="EMBL" id="GGEC01057439">
    <property type="protein sequence ID" value="MBX37923.1"/>
    <property type="molecule type" value="Transcribed_RNA"/>
</dbReference>
<reference evidence="2" key="1">
    <citation type="submission" date="2018-02" db="EMBL/GenBank/DDBJ databases">
        <title>Rhizophora mucronata_Transcriptome.</title>
        <authorList>
            <person name="Meera S.P."/>
            <person name="Sreeshan A."/>
            <person name="Augustine A."/>
        </authorList>
    </citation>
    <scope>NUCLEOTIDE SEQUENCE</scope>
    <source>
        <tissue evidence="2">Leaf</tissue>
    </source>
</reference>
<organism evidence="2">
    <name type="scientific">Rhizophora mucronata</name>
    <name type="common">Asiatic mangrove</name>
    <dbReference type="NCBI Taxonomy" id="61149"/>
    <lineage>
        <taxon>Eukaryota</taxon>
        <taxon>Viridiplantae</taxon>
        <taxon>Streptophyta</taxon>
        <taxon>Embryophyta</taxon>
        <taxon>Tracheophyta</taxon>
        <taxon>Spermatophyta</taxon>
        <taxon>Magnoliopsida</taxon>
        <taxon>eudicotyledons</taxon>
        <taxon>Gunneridae</taxon>
        <taxon>Pentapetalae</taxon>
        <taxon>rosids</taxon>
        <taxon>fabids</taxon>
        <taxon>Malpighiales</taxon>
        <taxon>Rhizophoraceae</taxon>
        <taxon>Rhizophora</taxon>
    </lineage>
</organism>
<keyword evidence="1" id="KW-0472">Membrane</keyword>
<sequence length="70" mass="7317">MAGYQFFIFIAGPLIKANTSAPDRPKAEPNTLAIPGTLLMEMVSILNNTAMMNVIAGIVLVVAAANVAEV</sequence>
<name>A0A2P2N636_RHIMU</name>
<keyword evidence="1" id="KW-0812">Transmembrane</keyword>
<proteinExistence type="predicted"/>
<dbReference type="AlphaFoldDB" id="A0A2P2N636"/>
<protein>
    <submittedName>
        <fullName evidence="2">Uncharacterized protein</fullName>
    </submittedName>
</protein>
<keyword evidence="1" id="KW-1133">Transmembrane helix</keyword>
<evidence type="ECO:0000256" key="1">
    <source>
        <dbReference type="SAM" id="Phobius"/>
    </source>
</evidence>